<feature type="transmembrane region" description="Helical" evidence="2">
    <location>
        <begin position="18"/>
        <end position="37"/>
    </location>
</feature>
<evidence type="ECO:0000256" key="1">
    <source>
        <dbReference type="SAM" id="MobiDB-lite"/>
    </source>
</evidence>
<keyword evidence="2" id="KW-0472">Membrane</keyword>
<organism evidence="5 6">
    <name type="scientific">Krasilnikovia cinnamomea</name>
    <dbReference type="NCBI Taxonomy" id="349313"/>
    <lineage>
        <taxon>Bacteria</taxon>
        <taxon>Bacillati</taxon>
        <taxon>Actinomycetota</taxon>
        <taxon>Actinomycetes</taxon>
        <taxon>Micromonosporales</taxon>
        <taxon>Micromonosporaceae</taxon>
        <taxon>Krasilnikovia</taxon>
    </lineage>
</organism>
<dbReference type="NCBIfam" id="TIGR00254">
    <property type="entry name" value="GGDEF"/>
    <property type="match status" value="1"/>
</dbReference>
<evidence type="ECO:0000259" key="4">
    <source>
        <dbReference type="PROSITE" id="PS50887"/>
    </source>
</evidence>
<dbReference type="SMART" id="SM00052">
    <property type="entry name" value="EAL"/>
    <property type="match status" value="1"/>
</dbReference>
<dbReference type="InterPro" id="IPR029787">
    <property type="entry name" value="Nucleotide_cyclase"/>
</dbReference>
<dbReference type="PANTHER" id="PTHR44757:SF2">
    <property type="entry name" value="BIOFILM ARCHITECTURE MAINTENANCE PROTEIN MBAA"/>
    <property type="match status" value="1"/>
</dbReference>
<dbReference type="InterPro" id="IPR035919">
    <property type="entry name" value="EAL_sf"/>
</dbReference>
<proteinExistence type="predicted"/>
<dbReference type="InterPro" id="IPR000160">
    <property type="entry name" value="GGDEF_dom"/>
</dbReference>
<feature type="domain" description="GGDEF" evidence="4">
    <location>
        <begin position="258"/>
        <end position="389"/>
    </location>
</feature>
<accession>A0A4Q7ZT21</accession>
<dbReference type="PANTHER" id="PTHR44757">
    <property type="entry name" value="DIGUANYLATE CYCLASE DGCP"/>
    <property type="match status" value="1"/>
</dbReference>
<dbReference type="Pfam" id="PF00563">
    <property type="entry name" value="EAL"/>
    <property type="match status" value="1"/>
</dbReference>
<gene>
    <name evidence="5" type="ORF">EV385_6311</name>
</gene>
<dbReference type="SMART" id="SM00267">
    <property type="entry name" value="GGDEF"/>
    <property type="match status" value="1"/>
</dbReference>
<dbReference type="PROSITE" id="PS50887">
    <property type="entry name" value="GGDEF"/>
    <property type="match status" value="1"/>
</dbReference>
<dbReference type="Proteomes" id="UP000292564">
    <property type="component" value="Unassembled WGS sequence"/>
</dbReference>
<dbReference type="Gene3D" id="3.30.70.270">
    <property type="match status" value="1"/>
</dbReference>
<protein>
    <submittedName>
        <fullName evidence="5">Diguanylate cyclase (GGDEF)-like protein</fullName>
    </submittedName>
</protein>
<sequence>MRPRPSGTRGTRTGSRLFLAYAAASLVSVIALGAVLLQGAREDADSRGRDQGLAQAAVIEEMSVAPALDGADLNIGLSATQRDRLQASTDLAIFHGSVIRLRLRSFSGKVVFSDDGSTVGGVPANHRAFRAAAIGHPDVEVVPDAERSIGQVIRVLVPVIAGASGQAIGVLELYLPYESIAAHLQDQMRRAYLRLGAGLLGLYVVLALISWSTTRSLRRHAARREHEALHDGLTGLPNRDAFRQRAEHALDAAVRGSDDGAIVIVDLDRFKEVNDTLGHHAGDELLRIVARRLAAAVRSDDVVARLGGDEFGLVLPGLGAEQAHALLARVRDAVSQEITLDGVPLTIEASFGIALYPKHGHSIEELLRRADAAMYQGKRGASRIVLYSGEDAAAPTQWLVVQAELRHAIERDELVLFYQPKVRLADGSTYGVEALVRWQHPQRGLLPPPEFLPAAEQSGLIEPLTAWVLRRALSDQAQWTAAGRPWSVSVNVSARNLEAPGFARSVALALEEFGTPPERLTIEVTETAMAGDARTAVQVLGELAALGVDVAVDDFGIGYTCLSQLRTLAVREIKIDREFVRGIEDDAQDRAIVRSVIELAHGLGCRVTAEGVETAQAQRWLVDAGCDDAQGYLFARPAPWAELLERTDPADTATPTAVSAPQHAKGLVR</sequence>
<dbReference type="EMBL" id="SHKY01000001">
    <property type="protein sequence ID" value="RZU54360.1"/>
    <property type="molecule type" value="Genomic_DNA"/>
</dbReference>
<comment type="caution">
    <text evidence="5">The sequence shown here is derived from an EMBL/GenBank/DDBJ whole genome shotgun (WGS) entry which is preliminary data.</text>
</comment>
<dbReference type="CDD" id="cd01949">
    <property type="entry name" value="GGDEF"/>
    <property type="match status" value="1"/>
</dbReference>
<dbReference type="InterPro" id="IPR043128">
    <property type="entry name" value="Rev_trsase/Diguanyl_cyclase"/>
</dbReference>
<evidence type="ECO:0000313" key="5">
    <source>
        <dbReference type="EMBL" id="RZU54360.1"/>
    </source>
</evidence>
<keyword evidence="2" id="KW-0812">Transmembrane</keyword>
<name>A0A4Q7ZT21_9ACTN</name>
<feature type="transmembrane region" description="Helical" evidence="2">
    <location>
        <begin position="191"/>
        <end position="211"/>
    </location>
</feature>
<dbReference type="AlphaFoldDB" id="A0A4Q7ZT21"/>
<dbReference type="RefSeq" id="WP_130512722.1">
    <property type="nucleotide sequence ID" value="NZ_SHKY01000001.1"/>
</dbReference>
<keyword evidence="2" id="KW-1133">Transmembrane helix</keyword>
<dbReference type="OrthoDB" id="23692at2"/>
<evidence type="ECO:0000313" key="6">
    <source>
        <dbReference type="Proteomes" id="UP000292564"/>
    </source>
</evidence>
<feature type="region of interest" description="Disordered" evidence="1">
    <location>
        <begin position="648"/>
        <end position="669"/>
    </location>
</feature>
<dbReference type="Pfam" id="PF00990">
    <property type="entry name" value="GGDEF"/>
    <property type="match status" value="1"/>
</dbReference>
<keyword evidence="6" id="KW-1185">Reference proteome</keyword>
<evidence type="ECO:0000256" key="2">
    <source>
        <dbReference type="SAM" id="Phobius"/>
    </source>
</evidence>
<feature type="domain" description="EAL" evidence="3">
    <location>
        <begin position="398"/>
        <end position="651"/>
    </location>
</feature>
<dbReference type="SUPFAM" id="SSF141868">
    <property type="entry name" value="EAL domain-like"/>
    <property type="match status" value="1"/>
</dbReference>
<evidence type="ECO:0000259" key="3">
    <source>
        <dbReference type="PROSITE" id="PS50883"/>
    </source>
</evidence>
<dbReference type="InterPro" id="IPR052155">
    <property type="entry name" value="Biofilm_reg_signaling"/>
</dbReference>
<dbReference type="CDD" id="cd01948">
    <property type="entry name" value="EAL"/>
    <property type="match status" value="1"/>
</dbReference>
<dbReference type="InterPro" id="IPR001633">
    <property type="entry name" value="EAL_dom"/>
</dbReference>
<dbReference type="PROSITE" id="PS50883">
    <property type="entry name" value="EAL"/>
    <property type="match status" value="1"/>
</dbReference>
<dbReference type="FunFam" id="3.30.70.270:FF:000001">
    <property type="entry name" value="Diguanylate cyclase domain protein"/>
    <property type="match status" value="1"/>
</dbReference>
<dbReference type="SUPFAM" id="SSF55073">
    <property type="entry name" value="Nucleotide cyclase"/>
    <property type="match status" value="1"/>
</dbReference>
<reference evidence="5 6" key="1">
    <citation type="submission" date="2019-02" db="EMBL/GenBank/DDBJ databases">
        <title>Sequencing the genomes of 1000 actinobacteria strains.</title>
        <authorList>
            <person name="Klenk H.-P."/>
        </authorList>
    </citation>
    <scope>NUCLEOTIDE SEQUENCE [LARGE SCALE GENOMIC DNA]</scope>
    <source>
        <strain evidence="5 6">DSM 45162</strain>
    </source>
</reference>
<dbReference type="Gene3D" id="3.20.20.450">
    <property type="entry name" value="EAL domain"/>
    <property type="match status" value="1"/>
</dbReference>